<accession>A0A0B5X9S2</accession>
<dbReference type="Pfam" id="PF08955">
    <property type="entry name" value="BofC_C"/>
    <property type="match status" value="1"/>
</dbReference>
<reference evidence="5 7" key="2">
    <citation type="submission" date="2020-05" db="EMBL/GenBank/DDBJ databases">
        <title>FDA dAtabase for Regulatory Grade micrObial Sequences (FDA-ARGOS): Supporting development and validation of Infectious Disease Dx tests.</title>
        <authorList>
            <person name="Nelson B."/>
            <person name="Plummer A."/>
            <person name="Tallon L."/>
            <person name="Sadzewicz L."/>
            <person name="Zhao X."/>
            <person name="Vavikolanu K."/>
            <person name="Mehta A."/>
            <person name="Aluvathingal J."/>
            <person name="Nadendla S."/>
            <person name="Myers T."/>
            <person name="Yan Y."/>
            <person name="Sichtig H."/>
        </authorList>
    </citation>
    <scope>NUCLEOTIDE SEQUENCE [LARGE SCALE GENOMIC DNA]</scope>
    <source>
        <strain evidence="5 7">FDAARGOS_795</strain>
    </source>
</reference>
<dbReference type="InterPro" id="IPR038117">
    <property type="entry name" value="BofC_C_sf"/>
</dbReference>
<proteinExistence type="predicted"/>
<gene>
    <name evidence="4" type="primary">bofC</name>
    <name evidence="4" type="ORF">BF38_177</name>
    <name evidence="5" type="ORF">FOC89_08655</name>
</gene>
<evidence type="ECO:0000259" key="3">
    <source>
        <dbReference type="Pfam" id="PF08977"/>
    </source>
</evidence>
<feature type="chain" id="PRO_5030004503" evidence="1">
    <location>
        <begin position="26"/>
        <end position="176"/>
    </location>
</feature>
<evidence type="ECO:0000259" key="2">
    <source>
        <dbReference type="Pfam" id="PF08955"/>
    </source>
</evidence>
<dbReference type="EMBL" id="CP053980">
    <property type="protein sequence ID" value="QKH24073.1"/>
    <property type="molecule type" value="Genomic_DNA"/>
</dbReference>
<dbReference type="EMBL" id="CP009335">
    <property type="protein sequence ID" value="AJG78236.1"/>
    <property type="molecule type" value="Genomic_DNA"/>
</dbReference>
<evidence type="ECO:0000313" key="7">
    <source>
        <dbReference type="Proteomes" id="UP000501107"/>
    </source>
</evidence>
<dbReference type="Gene3D" id="3.10.20.420">
    <property type="entry name" value="Bypass-of-forespore C, N-terminal domain"/>
    <property type="match status" value="1"/>
</dbReference>
<sequence>MKWILIAMQAFVMMFCFVYGTNAKAEGPVPEVTEKEPEVTILLERMYVDGEVSEEIFTEKVADLENILQQYKEWQLVDRDDVQIVLQKKVDDISPLLKTSGYFGVSEEGILQIFKGVPKSDNAIHSFFQIDMKKLESYERAKLKRGIRIKSKEGFVKTIEKMKQYAVQNKKKSSSW</sequence>
<dbReference type="InterPro" id="IPR038118">
    <property type="entry name" value="BOFC_N_sf"/>
</dbReference>
<dbReference type="InterPro" id="IPR015050">
    <property type="entry name" value="BofC_C"/>
</dbReference>
<evidence type="ECO:0000313" key="5">
    <source>
        <dbReference type="EMBL" id="QKH24073.1"/>
    </source>
</evidence>
<reference evidence="4 6" key="1">
    <citation type="journal article" date="2015" name="Genome Announc.">
        <title>Complete genome sequences for 35 biothreat assay-relevant bacillus species.</title>
        <authorList>
            <person name="Johnson S.L."/>
            <person name="Daligault H.E."/>
            <person name="Davenport K.W."/>
            <person name="Jaissle J."/>
            <person name="Frey K.G."/>
            <person name="Ladner J.T."/>
            <person name="Broomall S.M."/>
            <person name="Bishop-Lilly K.A."/>
            <person name="Bruce D.C."/>
            <person name="Gibbons H.S."/>
            <person name="Coyne S.R."/>
            <person name="Lo C.C."/>
            <person name="Meincke L."/>
            <person name="Munk A.C."/>
            <person name="Koroleva G.I."/>
            <person name="Rosenzweig C.N."/>
            <person name="Palacios G.F."/>
            <person name="Redden C.L."/>
            <person name="Minogue T.D."/>
            <person name="Chain P.S."/>
        </authorList>
    </citation>
    <scope>NUCLEOTIDE SEQUENCE [LARGE SCALE GENOMIC DNA]</scope>
    <source>
        <strain evidence="4 6">HD1011</strain>
    </source>
</reference>
<name>A0A0B5X9S2_BACTU</name>
<evidence type="ECO:0000313" key="4">
    <source>
        <dbReference type="EMBL" id="AJG78236.1"/>
    </source>
</evidence>
<dbReference type="AlphaFoldDB" id="A0A0B5X9S2"/>
<dbReference type="Pfam" id="PF08977">
    <property type="entry name" value="BOFC_N"/>
    <property type="match status" value="1"/>
</dbReference>
<protein>
    <submittedName>
        <fullName evidence="5">BofC C-terminal domain-containing protein</fullName>
    </submittedName>
    <submittedName>
        <fullName evidence="4">BofC domain protein</fullName>
    </submittedName>
</protein>
<dbReference type="FunFam" id="3.30.70.1740:FF:000001">
    <property type="entry name" value="BofC domain protein"/>
    <property type="match status" value="1"/>
</dbReference>
<dbReference type="Gene3D" id="3.30.70.1740">
    <property type="entry name" value="Bypass-of-forespore C, C-terminal domain"/>
    <property type="match status" value="1"/>
</dbReference>
<feature type="domain" description="Bypass-of-forespore C N-terminal" evidence="3">
    <location>
        <begin position="39"/>
        <end position="89"/>
    </location>
</feature>
<dbReference type="InterPro" id="IPR015071">
    <property type="entry name" value="BOFC_N"/>
</dbReference>
<feature type="signal peptide" evidence="1">
    <location>
        <begin position="1"/>
        <end position="25"/>
    </location>
</feature>
<dbReference type="Proteomes" id="UP000501107">
    <property type="component" value="Chromosome"/>
</dbReference>
<dbReference type="RefSeq" id="WP_000871187.1">
    <property type="nucleotide sequence ID" value="NZ_CP009335.1"/>
</dbReference>
<evidence type="ECO:0000313" key="6">
    <source>
        <dbReference type="Proteomes" id="UP000031876"/>
    </source>
</evidence>
<keyword evidence="1" id="KW-0732">Signal</keyword>
<dbReference type="KEGG" id="btw:BF38_177"/>
<evidence type="ECO:0000256" key="1">
    <source>
        <dbReference type="SAM" id="SignalP"/>
    </source>
</evidence>
<dbReference type="Proteomes" id="UP000031876">
    <property type="component" value="Chromosome"/>
</dbReference>
<organism evidence="5 7">
    <name type="scientific">Bacillus thuringiensis</name>
    <dbReference type="NCBI Taxonomy" id="1428"/>
    <lineage>
        <taxon>Bacteria</taxon>
        <taxon>Bacillati</taxon>
        <taxon>Bacillota</taxon>
        <taxon>Bacilli</taxon>
        <taxon>Bacillales</taxon>
        <taxon>Bacillaceae</taxon>
        <taxon>Bacillus</taxon>
        <taxon>Bacillus cereus group</taxon>
    </lineage>
</organism>
<feature type="domain" description="Bypass of forespore C C-terminal" evidence="2">
    <location>
        <begin position="91"/>
        <end position="163"/>
    </location>
</feature>